<dbReference type="GeneID" id="108232874"/>
<keyword evidence="3" id="KW-0175">Coiled coil</keyword>
<dbReference type="KEGG" id="kmr:108232874"/>
<proteinExistence type="predicted"/>
<keyword evidence="7" id="KW-1185">Reference proteome</keyword>
<evidence type="ECO:0000259" key="5">
    <source>
        <dbReference type="PROSITE" id="PS50041"/>
    </source>
</evidence>
<name>A0A3Q2ZZC9_KRYMA</name>
<dbReference type="PROSITE" id="PS00615">
    <property type="entry name" value="C_TYPE_LECTIN_1"/>
    <property type="match status" value="1"/>
</dbReference>
<dbReference type="GeneTree" id="ENSGT01030000234575"/>
<dbReference type="SMART" id="SM00034">
    <property type="entry name" value="CLECT"/>
    <property type="match status" value="1"/>
</dbReference>
<dbReference type="CDD" id="cd03590">
    <property type="entry name" value="CLECT_DC-SIGN_like"/>
    <property type="match status" value="1"/>
</dbReference>
<evidence type="ECO:0000256" key="4">
    <source>
        <dbReference type="SAM" id="Phobius"/>
    </source>
</evidence>
<reference evidence="6" key="1">
    <citation type="submission" date="2025-08" db="UniProtKB">
        <authorList>
            <consortium name="Ensembl"/>
        </authorList>
    </citation>
    <scope>IDENTIFICATION</scope>
</reference>
<feature type="domain" description="C-type lectin" evidence="5">
    <location>
        <begin position="170"/>
        <end position="299"/>
    </location>
</feature>
<keyword evidence="2" id="KW-1015">Disulfide bond</keyword>
<keyword evidence="4" id="KW-0812">Transmembrane</keyword>
<sequence length="306" mass="35221">MEEKETTTGSYVKLGGSVESTEDELPLHSNQEQQVTMCTLRPEFSLHHYKLLAVSLAALAAILLAVNVGLGIYYRKLTDGNIVRDLNREIAKLQVSYNAAVRSRDEAQKQLETERRQQQVTKWERDHLDRRAKEYQKQVDKIHMETASLKSHLPMISEGCRHCLPGWTFLSSRCFYFPLSNTAYRTTWQAARQFCQKRGSDLAIIDSREKTLAITELVQNNQDSSGSFYQNGFWIGLRDTEEEGVWKWIDGMRLTEGYWNVGEPNNHNNEDCAAVYPHSNPFLSWNDAPCNYNLKWICEMSPRAMG</sequence>
<dbReference type="Gene3D" id="3.10.100.10">
    <property type="entry name" value="Mannose-Binding Protein A, subunit A"/>
    <property type="match status" value="1"/>
</dbReference>
<dbReference type="Pfam" id="PF00059">
    <property type="entry name" value="Lectin_C"/>
    <property type="match status" value="1"/>
</dbReference>
<accession>A0A3Q2ZZC9</accession>
<dbReference type="InterPro" id="IPR050111">
    <property type="entry name" value="C-type_lectin/snaclec_domain"/>
</dbReference>
<dbReference type="InterPro" id="IPR016187">
    <property type="entry name" value="CTDL_fold"/>
</dbReference>
<keyword evidence="4" id="KW-0472">Membrane</keyword>
<dbReference type="InterPro" id="IPR016186">
    <property type="entry name" value="C-type_lectin-like/link_sf"/>
</dbReference>
<dbReference type="PANTHER" id="PTHR22803">
    <property type="entry name" value="MANNOSE, PHOSPHOLIPASE, LECTIN RECEPTOR RELATED"/>
    <property type="match status" value="1"/>
</dbReference>
<dbReference type="OMA" id="EDCAAMY"/>
<reference evidence="6" key="2">
    <citation type="submission" date="2025-09" db="UniProtKB">
        <authorList>
            <consortium name="Ensembl"/>
        </authorList>
    </citation>
    <scope>IDENTIFICATION</scope>
</reference>
<feature type="transmembrane region" description="Helical" evidence="4">
    <location>
        <begin position="51"/>
        <end position="74"/>
    </location>
</feature>
<feature type="coiled-coil region" evidence="3">
    <location>
        <begin position="83"/>
        <end position="145"/>
    </location>
</feature>
<organism evidence="6 7">
    <name type="scientific">Kryptolebias marmoratus</name>
    <name type="common">Mangrove killifish</name>
    <name type="synonym">Rivulus marmoratus</name>
    <dbReference type="NCBI Taxonomy" id="37003"/>
    <lineage>
        <taxon>Eukaryota</taxon>
        <taxon>Metazoa</taxon>
        <taxon>Chordata</taxon>
        <taxon>Craniata</taxon>
        <taxon>Vertebrata</taxon>
        <taxon>Euteleostomi</taxon>
        <taxon>Actinopterygii</taxon>
        <taxon>Neopterygii</taxon>
        <taxon>Teleostei</taxon>
        <taxon>Neoteleostei</taxon>
        <taxon>Acanthomorphata</taxon>
        <taxon>Ovalentaria</taxon>
        <taxon>Atherinomorphae</taxon>
        <taxon>Cyprinodontiformes</taxon>
        <taxon>Rivulidae</taxon>
        <taxon>Kryptolebias</taxon>
    </lineage>
</organism>
<dbReference type="InterPro" id="IPR018378">
    <property type="entry name" value="C-type_lectin_CS"/>
</dbReference>
<dbReference type="Ensembl" id="ENSKMAT00000003852.1">
    <property type="protein sequence ID" value="ENSKMAP00000003779.1"/>
    <property type="gene ID" value="ENSKMAG00000002881.1"/>
</dbReference>
<evidence type="ECO:0000313" key="6">
    <source>
        <dbReference type="Ensembl" id="ENSKMAP00000003779.1"/>
    </source>
</evidence>
<dbReference type="OrthoDB" id="2142683at2759"/>
<dbReference type="STRING" id="37003.ENSKMAP00000003779"/>
<dbReference type="Proteomes" id="UP000264800">
    <property type="component" value="Unplaced"/>
</dbReference>
<dbReference type="GO" id="GO:0030246">
    <property type="term" value="F:carbohydrate binding"/>
    <property type="evidence" value="ECO:0007669"/>
    <property type="project" value="UniProtKB-KW"/>
</dbReference>
<evidence type="ECO:0000256" key="1">
    <source>
        <dbReference type="ARBA" id="ARBA00022734"/>
    </source>
</evidence>
<dbReference type="RefSeq" id="XP_017266432.1">
    <property type="nucleotide sequence ID" value="XM_017410943.3"/>
</dbReference>
<dbReference type="InterPro" id="IPR001304">
    <property type="entry name" value="C-type_lectin-like"/>
</dbReference>
<dbReference type="PROSITE" id="PS50041">
    <property type="entry name" value="C_TYPE_LECTIN_2"/>
    <property type="match status" value="1"/>
</dbReference>
<dbReference type="AlphaFoldDB" id="A0A3Q2ZZC9"/>
<dbReference type="InterPro" id="IPR033989">
    <property type="entry name" value="CD209-like_CTLD"/>
</dbReference>
<keyword evidence="4" id="KW-1133">Transmembrane helix</keyword>
<evidence type="ECO:0000256" key="3">
    <source>
        <dbReference type="SAM" id="Coils"/>
    </source>
</evidence>
<evidence type="ECO:0000313" key="7">
    <source>
        <dbReference type="Proteomes" id="UP000264800"/>
    </source>
</evidence>
<evidence type="ECO:0000256" key="2">
    <source>
        <dbReference type="ARBA" id="ARBA00023157"/>
    </source>
</evidence>
<keyword evidence="1" id="KW-0430">Lectin</keyword>
<protein>
    <submittedName>
        <fullName evidence="6">CD209 antigen-like protein C</fullName>
    </submittedName>
</protein>
<dbReference type="SUPFAM" id="SSF56436">
    <property type="entry name" value="C-type lectin-like"/>
    <property type="match status" value="1"/>
</dbReference>